<dbReference type="EMBL" id="BNAV01000003">
    <property type="protein sequence ID" value="GHF49966.1"/>
    <property type="molecule type" value="Genomic_DNA"/>
</dbReference>
<proteinExistence type="predicted"/>
<organism evidence="1 2">
    <name type="scientific">Amycolatopsis bartoniae</name>
    <dbReference type="NCBI Taxonomy" id="941986"/>
    <lineage>
        <taxon>Bacteria</taxon>
        <taxon>Bacillati</taxon>
        <taxon>Actinomycetota</taxon>
        <taxon>Actinomycetes</taxon>
        <taxon>Pseudonocardiales</taxon>
        <taxon>Pseudonocardiaceae</taxon>
        <taxon>Amycolatopsis</taxon>
    </lineage>
</organism>
<reference evidence="1" key="2">
    <citation type="submission" date="2020-09" db="EMBL/GenBank/DDBJ databases">
        <authorList>
            <person name="Sun Q."/>
            <person name="Zhou Y."/>
        </authorList>
    </citation>
    <scope>NUCLEOTIDE SEQUENCE</scope>
    <source>
        <strain evidence="1">CGMCC 4.7679</strain>
    </source>
</reference>
<evidence type="ECO:0000313" key="2">
    <source>
        <dbReference type="Proteomes" id="UP000658656"/>
    </source>
</evidence>
<protein>
    <submittedName>
        <fullName evidence="1">Uncharacterized protein</fullName>
    </submittedName>
</protein>
<keyword evidence="2" id="KW-1185">Reference proteome</keyword>
<dbReference type="Proteomes" id="UP000658656">
    <property type="component" value="Unassembled WGS sequence"/>
</dbReference>
<dbReference type="RefSeq" id="WP_145934205.1">
    <property type="nucleotide sequence ID" value="NZ_BNAV01000003.1"/>
</dbReference>
<name>A0A8H9M9L0_9PSEU</name>
<evidence type="ECO:0000313" key="1">
    <source>
        <dbReference type="EMBL" id="GHF49966.1"/>
    </source>
</evidence>
<gene>
    <name evidence="1" type="ORF">GCM10017566_23790</name>
</gene>
<accession>A0A8H9M9L0</accession>
<sequence length="196" mass="20496">MTRPAPADPTTAQILAERLLASDPMRATAAELMAQTRVAADADRQVREAGLADTLRAVQPSPLLSVTNAMAQFPLISRSAEKLNPLQIANDLAAGKGVAELALRLGFSTLDGNRHHPAGGNLAEPVAKVIREELSLSEAASGAVAARFVGTYLLLDFVTTAQRYFSAESIAEATTELGGQAGALAKFACAFWAGHD</sequence>
<dbReference type="AlphaFoldDB" id="A0A8H9M9L0"/>
<comment type="caution">
    <text evidence="1">The sequence shown here is derived from an EMBL/GenBank/DDBJ whole genome shotgun (WGS) entry which is preliminary data.</text>
</comment>
<reference evidence="1" key="1">
    <citation type="journal article" date="2014" name="Int. J. Syst. Evol. Microbiol.">
        <title>Complete genome sequence of Corynebacterium casei LMG S-19264T (=DSM 44701T), isolated from a smear-ripened cheese.</title>
        <authorList>
            <consortium name="US DOE Joint Genome Institute (JGI-PGF)"/>
            <person name="Walter F."/>
            <person name="Albersmeier A."/>
            <person name="Kalinowski J."/>
            <person name="Ruckert C."/>
        </authorList>
    </citation>
    <scope>NUCLEOTIDE SEQUENCE</scope>
    <source>
        <strain evidence="1">CGMCC 4.7679</strain>
    </source>
</reference>